<dbReference type="EMBL" id="WHNX01000027">
    <property type="protein sequence ID" value="MPW26773.1"/>
    <property type="molecule type" value="Genomic_DNA"/>
</dbReference>
<reference evidence="1 2" key="1">
    <citation type="submission" date="2019-10" db="EMBL/GenBank/DDBJ databases">
        <title>Alkalibaculum tamaniensis sp.nov., a new alkaliphilic acetogen, isolated on methoxylated aromatics from a mud volcano.</title>
        <authorList>
            <person name="Khomyakova M.A."/>
            <person name="Merkel A.Y."/>
            <person name="Bonch-Osmolovskaya E.A."/>
            <person name="Slobodkin A.I."/>
        </authorList>
    </citation>
    <scope>NUCLEOTIDE SEQUENCE [LARGE SCALE GENOMIC DNA]</scope>
    <source>
        <strain evidence="1 2">M08DMB</strain>
    </source>
</reference>
<dbReference type="SFLD" id="SFLDG01129">
    <property type="entry name" value="C1.5:_HAD__Beta-PGM__Phosphata"/>
    <property type="match status" value="1"/>
</dbReference>
<dbReference type="PANTHER" id="PTHR43434:SF1">
    <property type="entry name" value="PHOSPHOGLYCOLATE PHOSPHATASE"/>
    <property type="match status" value="1"/>
</dbReference>
<dbReference type="Proteomes" id="UP000440004">
    <property type="component" value="Unassembled WGS sequence"/>
</dbReference>
<dbReference type="RefSeq" id="WP_152805708.1">
    <property type="nucleotide sequence ID" value="NZ_WHNX01000027.1"/>
</dbReference>
<dbReference type="SUPFAM" id="SSF56784">
    <property type="entry name" value="HAD-like"/>
    <property type="match status" value="1"/>
</dbReference>
<keyword evidence="2" id="KW-1185">Reference proteome</keyword>
<gene>
    <name evidence="1" type="ORF">GC105_13355</name>
</gene>
<dbReference type="InterPro" id="IPR036412">
    <property type="entry name" value="HAD-like_sf"/>
</dbReference>
<dbReference type="AlphaFoldDB" id="A0A6A7KCP0"/>
<name>A0A6A7KCP0_9FIRM</name>
<dbReference type="GO" id="GO:0005829">
    <property type="term" value="C:cytosol"/>
    <property type="evidence" value="ECO:0007669"/>
    <property type="project" value="TreeGrafter"/>
</dbReference>
<dbReference type="GO" id="GO:0008967">
    <property type="term" value="F:phosphoglycolate phosphatase activity"/>
    <property type="evidence" value="ECO:0007669"/>
    <property type="project" value="TreeGrafter"/>
</dbReference>
<evidence type="ECO:0000313" key="2">
    <source>
        <dbReference type="Proteomes" id="UP000440004"/>
    </source>
</evidence>
<dbReference type="NCBIfam" id="TIGR01549">
    <property type="entry name" value="HAD-SF-IA-v1"/>
    <property type="match status" value="1"/>
</dbReference>
<keyword evidence="1" id="KW-0378">Hydrolase</keyword>
<dbReference type="InterPro" id="IPR023198">
    <property type="entry name" value="PGP-like_dom2"/>
</dbReference>
<protein>
    <submittedName>
        <fullName evidence="1">HAD-IA family hydrolase</fullName>
    </submittedName>
</protein>
<dbReference type="SFLD" id="SFLDS00003">
    <property type="entry name" value="Haloacid_Dehalogenase"/>
    <property type="match status" value="1"/>
</dbReference>
<dbReference type="GO" id="GO:0006281">
    <property type="term" value="P:DNA repair"/>
    <property type="evidence" value="ECO:0007669"/>
    <property type="project" value="TreeGrafter"/>
</dbReference>
<dbReference type="InterPro" id="IPR050155">
    <property type="entry name" value="HAD-like_hydrolase_sf"/>
</dbReference>
<dbReference type="Gene3D" id="3.40.50.1000">
    <property type="entry name" value="HAD superfamily/HAD-like"/>
    <property type="match status" value="1"/>
</dbReference>
<dbReference type="PANTHER" id="PTHR43434">
    <property type="entry name" value="PHOSPHOGLYCOLATE PHOSPHATASE"/>
    <property type="match status" value="1"/>
</dbReference>
<comment type="caution">
    <text evidence="1">The sequence shown here is derived from an EMBL/GenBank/DDBJ whole genome shotgun (WGS) entry which is preliminary data.</text>
</comment>
<dbReference type="InterPro" id="IPR006439">
    <property type="entry name" value="HAD-SF_hydro_IA"/>
</dbReference>
<proteinExistence type="predicted"/>
<dbReference type="Pfam" id="PF13419">
    <property type="entry name" value="HAD_2"/>
    <property type="match status" value="1"/>
</dbReference>
<evidence type="ECO:0000313" key="1">
    <source>
        <dbReference type="EMBL" id="MPW26773.1"/>
    </source>
</evidence>
<accession>A0A6A7KCP0</accession>
<organism evidence="1 2">
    <name type="scientific">Alkalibaculum sporogenes</name>
    <dbReference type="NCBI Taxonomy" id="2655001"/>
    <lineage>
        <taxon>Bacteria</taxon>
        <taxon>Bacillati</taxon>
        <taxon>Bacillota</taxon>
        <taxon>Clostridia</taxon>
        <taxon>Eubacteriales</taxon>
        <taxon>Eubacteriaceae</taxon>
        <taxon>Alkalibaculum</taxon>
    </lineage>
</organism>
<sequence>MISNVNTIFFDFDGTLHDSITVYVPAFNKAYNYLVQNNLAKERVWKESEICHWLGFNKVDMWKKFAPNLDEDVIEKVSKLIGDEMAFQIRSGYGYLYEGCSSILNYLKNKNYTLVFLSNCGSYYKNLVKEHYHLDLYFTDMFCSEEFNQIPKYEILRQLKSRYLDEMVIIGDRFHDIEAGTKNNIHTIGCEYGYCQNGELNNSDRIIKNINELYTIL</sequence>
<dbReference type="InterPro" id="IPR023214">
    <property type="entry name" value="HAD_sf"/>
</dbReference>
<dbReference type="InterPro" id="IPR041492">
    <property type="entry name" value="HAD_2"/>
</dbReference>
<dbReference type="Gene3D" id="1.10.150.240">
    <property type="entry name" value="Putative phosphatase, domain 2"/>
    <property type="match status" value="1"/>
</dbReference>